<dbReference type="FunFam" id="3.30.450.90:FF:000001">
    <property type="entry name" value="Type II secretion system ATPase GspE"/>
    <property type="match status" value="1"/>
</dbReference>
<proteinExistence type="predicted"/>
<dbReference type="SUPFAM" id="SSF160246">
    <property type="entry name" value="EspE N-terminal domain-like"/>
    <property type="match status" value="1"/>
</dbReference>
<evidence type="ECO:0000256" key="2">
    <source>
        <dbReference type="ARBA" id="ARBA00022840"/>
    </source>
</evidence>
<evidence type="ECO:0000256" key="3">
    <source>
        <dbReference type="SAM" id="MobiDB-lite"/>
    </source>
</evidence>
<dbReference type="FunFam" id="3.40.50.300:FF:000398">
    <property type="entry name" value="Type IV pilus assembly ATPase PilB"/>
    <property type="match status" value="1"/>
</dbReference>
<keyword evidence="2" id="KW-0067">ATP-binding</keyword>
<dbReference type="Gene3D" id="3.40.50.300">
    <property type="entry name" value="P-loop containing nucleotide triphosphate hydrolases"/>
    <property type="match status" value="1"/>
</dbReference>
<dbReference type="InterPro" id="IPR007831">
    <property type="entry name" value="T2SS_GspE_N"/>
</dbReference>
<dbReference type="Gene3D" id="3.30.300.160">
    <property type="entry name" value="Type II secretion system, protein E, N-terminal domain"/>
    <property type="match status" value="1"/>
</dbReference>
<feature type="compositionally biased region" description="Basic and acidic residues" evidence="3">
    <location>
        <begin position="1"/>
        <end position="10"/>
    </location>
</feature>
<reference evidence="5" key="1">
    <citation type="submission" date="2018-06" db="EMBL/GenBank/DDBJ databases">
        <authorList>
            <person name="Zhirakovskaya E."/>
        </authorList>
    </citation>
    <scope>NUCLEOTIDE SEQUENCE</scope>
</reference>
<dbReference type="PROSITE" id="PS00662">
    <property type="entry name" value="T2SP_E"/>
    <property type="match status" value="1"/>
</dbReference>
<dbReference type="Gene3D" id="3.30.450.90">
    <property type="match status" value="1"/>
</dbReference>
<evidence type="ECO:0000313" key="5">
    <source>
        <dbReference type="EMBL" id="VAX41545.1"/>
    </source>
</evidence>
<dbReference type="EMBL" id="UOGK01000560">
    <property type="protein sequence ID" value="VAX41545.1"/>
    <property type="molecule type" value="Genomic_DNA"/>
</dbReference>
<dbReference type="InterPro" id="IPR003593">
    <property type="entry name" value="AAA+_ATPase"/>
</dbReference>
<dbReference type="GO" id="GO:0005524">
    <property type="term" value="F:ATP binding"/>
    <property type="evidence" value="ECO:0007669"/>
    <property type="project" value="UniProtKB-KW"/>
</dbReference>
<accession>A0A3B1E5T6</accession>
<dbReference type="GO" id="GO:0016887">
    <property type="term" value="F:ATP hydrolysis activity"/>
    <property type="evidence" value="ECO:0007669"/>
    <property type="project" value="TreeGrafter"/>
</dbReference>
<evidence type="ECO:0000259" key="4">
    <source>
        <dbReference type="PROSITE" id="PS00662"/>
    </source>
</evidence>
<feature type="domain" description="Bacterial type II secretion system protein E" evidence="4">
    <location>
        <begin position="475"/>
        <end position="489"/>
    </location>
</feature>
<name>A0A3B1E5T6_9ZZZZ</name>
<organism evidence="5">
    <name type="scientific">hydrothermal vent metagenome</name>
    <dbReference type="NCBI Taxonomy" id="652676"/>
    <lineage>
        <taxon>unclassified sequences</taxon>
        <taxon>metagenomes</taxon>
        <taxon>ecological metagenomes</taxon>
    </lineage>
</organism>
<dbReference type="CDD" id="cd01129">
    <property type="entry name" value="PulE-GspE-like"/>
    <property type="match status" value="1"/>
</dbReference>
<evidence type="ECO:0000256" key="1">
    <source>
        <dbReference type="ARBA" id="ARBA00022741"/>
    </source>
</evidence>
<dbReference type="Pfam" id="PF00437">
    <property type="entry name" value="T2SSE"/>
    <property type="match status" value="1"/>
</dbReference>
<feature type="region of interest" description="Disordered" evidence="3">
    <location>
        <begin position="1"/>
        <end position="49"/>
    </location>
</feature>
<sequence length="657" mass="71981">MAKHRIDDILQRPIHRPPSRGPAKPARDAEEEAPVFSPLPAMPSSQTAEAESLVEVAEEAVVEIAPTQDDTDDIIFEFSPEDDQPADAGLAQLLLDQNTISREILTAAEQILKQTPGRSLVELLLEQGADEEAVQRAVAEHAGLPFEPIDLEAGLDGGFDGRLLQRLGPDFCKANGVLPLRSEGSRVVIGSVKPDGVFILDEVKQRLGVAGIKLVIVTWFDIRGALEIIGVDGDEEESVDLSSILEDVDEADVAVAEISSSNEVDLEQQAGESPVIRYVNFIIQNAIKEGASDIHVEPADKKLKVRFRIDGVLFEMMNPPASMSAAITSRLKIMANLDISERRIPQDGRIRCTVQGRKLDLRVSTLPCGYGEKTVMRILDTRSINVNLEDLGFDPQTLETWQNEVKAPNGIVLVTGPTGSGKTTTLYSSLRQLDKNKLNISTVEDPIEYHLEGVTQTQTHEKIGMTFGRALKALLRQDPDVIMLGEIRDIETAHTAIQAALTGHLVLSTLHTNDAPSSITRLVNIGLEPFLVGAAVNSVLAQRLVRRLCTNCKAQEKPTEEMAEYLEMQGLQVDLAWVPRGCDKCRNTGYSGRVGIYELLVIDDQTRDIIARNPNVSEFRRLCIDRGMVSLRADGIRKVAQGLTTVPEIFRVTEAAV</sequence>
<dbReference type="AlphaFoldDB" id="A0A3B1E5T6"/>
<protein>
    <submittedName>
        <fullName evidence="5">Type IV fimbrial assembly, ATPase PilB</fullName>
    </submittedName>
</protein>
<dbReference type="SUPFAM" id="SSF52540">
    <property type="entry name" value="P-loop containing nucleoside triphosphate hydrolases"/>
    <property type="match status" value="1"/>
</dbReference>
<dbReference type="Pfam" id="PF05157">
    <property type="entry name" value="MshEN"/>
    <property type="match status" value="1"/>
</dbReference>
<dbReference type="InterPro" id="IPR001482">
    <property type="entry name" value="T2SS/T4SS_dom"/>
</dbReference>
<dbReference type="PANTHER" id="PTHR30258">
    <property type="entry name" value="TYPE II SECRETION SYSTEM PROTEIN GSPE-RELATED"/>
    <property type="match status" value="1"/>
</dbReference>
<dbReference type="SMART" id="SM00382">
    <property type="entry name" value="AAA"/>
    <property type="match status" value="1"/>
</dbReference>
<gene>
    <name evidence="5" type="ORF">MNBD_PLANCTO03-1783</name>
</gene>
<dbReference type="GO" id="GO:0005886">
    <property type="term" value="C:plasma membrane"/>
    <property type="evidence" value="ECO:0007669"/>
    <property type="project" value="TreeGrafter"/>
</dbReference>
<dbReference type="PANTHER" id="PTHR30258:SF1">
    <property type="entry name" value="PROTEIN TRANSPORT PROTEIN HOFB HOMOLOG"/>
    <property type="match status" value="1"/>
</dbReference>
<dbReference type="InterPro" id="IPR027417">
    <property type="entry name" value="P-loop_NTPase"/>
</dbReference>
<dbReference type="InterPro" id="IPR037257">
    <property type="entry name" value="T2SS_E_N_sf"/>
</dbReference>
<keyword evidence="1" id="KW-0547">Nucleotide-binding</keyword>